<comment type="caution">
    <text evidence="14">The sequence shown here is derived from an EMBL/GenBank/DDBJ whole genome shotgun (WGS) entry which is preliminary data.</text>
</comment>
<evidence type="ECO:0000256" key="2">
    <source>
        <dbReference type="ARBA" id="ARBA00022723"/>
    </source>
</evidence>
<evidence type="ECO:0000256" key="9">
    <source>
        <dbReference type="ARBA" id="ARBA00056472"/>
    </source>
</evidence>
<keyword evidence="7" id="KW-0804">Transcription</keyword>
<keyword evidence="2" id="KW-0479">Metal-binding</keyword>
<keyword evidence="8" id="KW-0539">Nucleus</keyword>
<feature type="region of interest" description="Disordered" evidence="11">
    <location>
        <begin position="267"/>
        <end position="289"/>
    </location>
</feature>
<dbReference type="GO" id="GO:0005634">
    <property type="term" value="C:nucleus"/>
    <property type="evidence" value="ECO:0007669"/>
    <property type="project" value="UniProtKB-SubCell"/>
</dbReference>
<evidence type="ECO:0000256" key="8">
    <source>
        <dbReference type="ARBA" id="ARBA00023242"/>
    </source>
</evidence>
<evidence type="ECO:0000256" key="6">
    <source>
        <dbReference type="ARBA" id="ARBA00023125"/>
    </source>
</evidence>
<dbReference type="PANTHER" id="PTHR31251">
    <property type="entry name" value="SQUAMOSA PROMOTER-BINDING-LIKE PROTEIN 4"/>
    <property type="match status" value="1"/>
</dbReference>
<comment type="function">
    <text evidence="9">Probable transcriptional factor. Binds to the promoter of the SQUAMOSA gene.</text>
</comment>
<dbReference type="Pfam" id="PF03110">
    <property type="entry name" value="SBP"/>
    <property type="match status" value="1"/>
</dbReference>
<feature type="compositionally biased region" description="Polar residues" evidence="11">
    <location>
        <begin position="103"/>
        <end position="117"/>
    </location>
</feature>
<dbReference type="SUPFAM" id="SSF103612">
    <property type="entry name" value="SBT domain"/>
    <property type="match status" value="1"/>
</dbReference>
<dbReference type="Gene3D" id="4.10.1100.10">
    <property type="entry name" value="Transcription factor, SBP-box domain"/>
    <property type="match status" value="1"/>
</dbReference>
<proteinExistence type="predicted"/>
<evidence type="ECO:0000256" key="1">
    <source>
        <dbReference type="ARBA" id="ARBA00004123"/>
    </source>
</evidence>
<evidence type="ECO:0000256" key="4">
    <source>
        <dbReference type="ARBA" id="ARBA00022833"/>
    </source>
</evidence>
<feature type="compositionally biased region" description="Polar residues" evidence="11">
    <location>
        <begin position="273"/>
        <end position="289"/>
    </location>
</feature>
<evidence type="ECO:0000256" key="11">
    <source>
        <dbReference type="SAM" id="MobiDB-lite"/>
    </source>
</evidence>
<keyword evidence="4" id="KW-0862">Zinc</keyword>
<dbReference type="InterPro" id="IPR004333">
    <property type="entry name" value="SBP_dom"/>
</dbReference>
<reference evidence="14" key="1">
    <citation type="submission" date="2022-07" db="EMBL/GenBank/DDBJ databases">
        <authorList>
            <person name="Macas J."/>
            <person name="Novak P."/>
            <person name="Neumann P."/>
        </authorList>
    </citation>
    <scope>NUCLEOTIDE SEQUENCE</scope>
</reference>
<dbReference type="GO" id="GO:0008270">
    <property type="term" value="F:zinc ion binding"/>
    <property type="evidence" value="ECO:0007669"/>
    <property type="project" value="UniProtKB-KW"/>
</dbReference>
<dbReference type="PROSITE" id="PS51141">
    <property type="entry name" value="ZF_SBP"/>
    <property type="match status" value="1"/>
</dbReference>
<dbReference type="PANTHER" id="PTHR31251:SF207">
    <property type="entry name" value="SQUAMOSA PROMOTER-BINDING-LIKE PROTEIN 13A-RELATED"/>
    <property type="match status" value="1"/>
</dbReference>
<name>A0AAV0FAB9_9ASTE</name>
<organism evidence="14 15">
    <name type="scientific">Cuscuta epithymum</name>
    <dbReference type="NCBI Taxonomy" id="186058"/>
    <lineage>
        <taxon>Eukaryota</taxon>
        <taxon>Viridiplantae</taxon>
        <taxon>Streptophyta</taxon>
        <taxon>Embryophyta</taxon>
        <taxon>Tracheophyta</taxon>
        <taxon>Spermatophyta</taxon>
        <taxon>Magnoliopsida</taxon>
        <taxon>eudicotyledons</taxon>
        <taxon>Gunneridae</taxon>
        <taxon>Pentapetalae</taxon>
        <taxon>asterids</taxon>
        <taxon>lamiids</taxon>
        <taxon>Solanales</taxon>
        <taxon>Convolvulaceae</taxon>
        <taxon>Cuscuteae</taxon>
        <taxon>Cuscuta</taxon>
        <taxon>Cuscuta subgen. Cuscuta</taxon>
    </lineage>
</organism>
<comment type="subcellular location">
    <subcellularLocation>
        <location evidence="1">Nucleus</location>
    </subcellularLocation>
</comment>
<dbReference type="EMBL" id="CAMAPF010000038">
    <property type="protein sequence ID" value="CAH9082503.1"/>
    <property type="molecule type" value="Genomic_DNA"/>
</dbReference>
<evidence type="ECO:0000313" key="13">
    <source>
        <dbReference type="EMBL" id="CAH9082503.1"/>
    </source>
</evidence>
<dbReference type="GO" id="GO:0003677">
    <property type="term" value="F:DNA binding"/>
    <property type="evidence" value="ECO:0007669"/>
    <property type="project" value="UniProtKB-KW"/>
</dbReference>
<feature type="domain" description="SBP-type" evidence="12">
    <location>
        <begin position="23"/>
        <end position="100"/>
    </location>
</feature>
<dbReference type="Proteomes" id="UP001152523">
    <property type="component" value="Unassembled WGS sequence"/>
</dbReference>
<accession>A0AAV0FAB9</accession>
<keyword evidence="15" id="KW-1185">Reference proteome</keyword>
<evidence type="ECO:0000256" key="3">
    <source>
        <dbReference type="ARBA" id="ARBA00022771"/>
    </source>
</evidence>
<evidence type="ECO:0000259" key="12">
    <source>
        <dbReference type="PROSITE" id="PS51141"/>
    </source>
</evidence>
<dbReference type="AlphaFoldDB" id="A0AAV0FAB9"/>
<sequence length="289" mass="32066">MESSSSSSGSLKRGKAAGNGSHVANCLVDGCNEDLSKCRDYHRRHKVCEIHSKTAKVIVGGRELRFCQQCSRFHPLSEFDEGKRSCRKRLDGHNKRRRKPQPDTCNNSTSTMLYSSSPQVAGSKQLLHFGGSQRYANADVHEEMVYSNPSHINHIDSRNMLRDPSSHDYKEPNRFPFLQGGDHAFPEATVSQRVFPGGFDQTNGSCDGALSLLSSVPGVTREIGFSHEAQQPSSSQPLAHGLHFDGYSQFSFPQETETKHGLHLPEMFENAPEGSSSSGSHQTLTFRWE</sequence>
<keyword evidence="6" id="KW-0238">DNA-binding</keyword>
<evidence type="ECO:0000256" key="10">
    <source>
        <dbReference type="PROSITE-ProRule" id="PRU00470"/>
    </source>
</evidence>
<dbReference type="FunFam" id="4.10.1100.10:FF:000001">
    <property type="entry name" value="Squamosa promoter-binding-like protein 14"/>
    <property type="match status" value="1"/>
</dbReference>
<keyword evidence="3 10" id="KW-0863">Zinc-finger</keyword>
<keyword evidence="5" id="KW-0805">Transcription regulation</keyword>
<dbReference type="EMBL" id="CAMAPF010000972">
    <property type="protein sequence ID" value="CAH9132487.1"/>
    <property type="molecule type" value="Genomic_DNA"/>
</dbReference>
<dbReference type="InterPro" id="IPR036893">
    <property type="entry name" value="SBP_sf"/>
</dbReference>
<feature type="region of interest" description="Disordered" evidence="11">
    <location>
        <begin position="90"/>
        <end position="117"/>
    </location>
</feature>
<gene>
    <name evidence="14" type="ORF">CEPIT_LOCUS32216</name>
    <name evidence="13" type="ORF">CEPIT_LOCUS8113</name>
</gene>
<evidence type="ECO:0000313" key="15">
    <source>
        <dbReference type="Proteomes" id="UP001152523"/>
    </source>
</evidence>
<evidence type="ECO:0000256" key="5">
    <source>
        <dbReference type="ARBA" id="ARBA00023015"/>
    </source>
</evidence>
<protein>
    <recommendedName>
        <fullName evidence="12">SBP-type domain-containing protein</fullName>
    </recommendedName>
</protein>
<dbReference type="InterPro" id="IPR044817">
    <property type="entry name" value="SBP-like"/>
</dbReference>
<evidence type="ECO:0000256" key="7">
    <source>
        <dbReference type="ARBA" id="ARBA00023163"/>
    </source>
</evidence>
<evidence type="ECO:0000313" key="14">
    <source>
        <dbReference type="EMBL" id="CAH9132487.1"/>
    </source>
</evidence>